<dbReference type="SUPFAM" id="SSF142433">
    <property type="entry name" value="CinA-like"/>
    <property type="match status" value="1"/>
</dbReference>
<feature type="domain" description="CinA C-terminal" evidence="1">
    <location>
        <begin position="12"/>
        <end position="113"/>
    </location>
</feature>
<dbReference type="OrthoDB" id="281405at2"/>
<dbReference type="EC" id="3.5.1.42" evidence="2"/>
<evidence type="ECO:0000313" key="2">
    <source>
        <dbReference type="EMBL" id="QDT55366.1"/>
    </source>
</evidence>
<dbReference type="Proteomes" id="UP000315700">
    <property type="component" value="Chromosome"/>
</dbReference>
<gene>
    <name evidence="2" type="primary">pncC</name>
    <name evidence="2" type="ORF">Pan44_34090</name>
</gene>
<reference evidence="2 3" key="1">
    <citation type="submission" date="2019-02" db="EMBL/GenBank/DDBJ databases">
        <title>Deep-cultivation of Planctomycetes and their phenomic and genomic characterization uncovers novel biology.</title>
        <authorList>
            <person name="Wiegand S."/>
            <person name="Jogler M."/>
            <person name="Boedeker C."/>
            <person name="Pinto D."/>
            <person name="Vollmers J."/>
            <person name="Rivas-Marin E."/>
            <person name="Kohn T."/>
            <person name="Peeters S.H."/>
            <person name="Heuer A."/>
            <person name="Rast P."/>
            <person name="Oberbeckmann S."/>
            <person name="Bunk B."/>
            <person name="Jeske O."/>
            <person name="Meyerdierks A."/>
            <person name="Storesund J.E."/>
            <person name="Kallscheuer N."/>
            <person name="Luecker S."/>
            <person name="Lage O.M."/>
            <person name="Pohl T."/>
            <person name="Merkel B.J."/>
            <person name="Hornburger P."/>
            <person name="Mueller R.-W."/>
            <person name="Bruemmer F."/>
            <person name="Labrenz M."/>
            <person name="Spormann A.M."/>
            <person name="Op den Camp H."/>
            <person name="Overmann J."/>
            <person name="Amann R."/>
            <person name="Jetten M.S.M."/>
            <person name="Mascher T."/>
            <person name="Medema M.H."/>
            <person name="Devos D.P."/>
            <person name="Kaster A.-K."/>
            <person name="Ovreas L."/>
            <person name="Rohde M."/>
            <person name="Galperin M.Y."/>
            <person name="Jogler C."/>
        </authorList>
    </citation>
    <scope>NUCLEOTIDE SEQUENCE [LARGE SCALE GENOMIC DNA]</scope>
    <source>
        <strain evidence="2 3">Pan44</strain>
    </source>
</reference>
<dbReference type="KEGG" id="ccos:Pan44_34090"/>
<dbReference type="GO" id="GO:0019159">
    <property type="term" value="F:nicotinamide-nucleotide amidase activity"/>
    <property type="evidence" value="ECO:0007669"/>
    <property type="project" value="UniProtKB-EC"/>
</dbReference>
<dbReference type="AlphaFoldDB" id="A0A517SGW6"/>
<name>A0A517SGW6_9PLAN</name>
<protein>
    <submittedName>
        <fullName evidence="2">Nicotinamide-nucleotide amidohydrolase PncC</fullName>
        <ecNumber evidence="2">3.5.1.42</ecNumber>
    </submittedName>
</protein>
<sequence>MLPSRLIAASLETARLLTTLELKLVIAESCTGGMAAAALSGVPGISNWFCGSMVVYRTETKRSWLGVDPPGFDPAESDSVGPLTSNALARAVARATPEADIAAAISGHLGPNAPADLDGRAFIRISLARPGRDGDEPGGISTSYVSQVRPTAELLKSRSERQEEAATVFLEEIVEFLGKLERSLSWR</sequence>
<accession>A0A517SGW6</accession>
<dbReference type="InParanoid" id="A0A517SGW6"/>
<evidence type="ECO:0000259" key="1">
    <source>
        <dbReference type="Pfam" id="PF02464"/>
    </source>
</evidence>
<evidence type="ECO:0000313" key="3">
    <source>
        <dbReference type="Proteomes" id="UP000315700"/>
    </source>
</evidence>
<dbReference type="RefSeq" id="WP_145031125.1">
    <property type="nucleotide sequence ID" value="NZ_CP036271.1"/>
</dbReference>
<dbReference type="InterPro" id="IPR008136">
    <property type="entry name" value="CinA_C"/>
</dbReference>
<organism evidence="2 3">
    <name type="scientific">Caulifigura coniformis</name>
    <dbReference type="NCBI Taxonomy" id="2527983"/>
    <lineage>
        <taxon>Bacteria</taxon>
        <taxon>Pseudomonadati</taxon>
        <taxon>Planctomycetota</taxon>
        <taxon>Planctomycetia</taxon>
        <taxon>Planctomycetales</taxon>
        <taxon>Planctomycetaceae</taxon>
        <taxon>Caulifigura</taxon>
    </lineage>
</organism>
<keyword evidence="2" id="KW-0378">Hydrolase</keyword>
<dbReference type="Pfam" id="PF02464">
    <property type="entry name" value="CinA"/>
    <property type="match status" value="1"/>
</dbReference>
<proteinExistence type="predicted"/>
<keyword evidence="3" id="KW-1185">Reference proteome</keyword>
<dbReference type="EMBL" id="CP036271">
    <property type="protein sequence ID" value="QDT55366.1"/>
    <property type="molecule type" value="Genomic_DNA"/>
</dbReference>
<dbReference type="InterPro" id="IPR036653">
    <property type="entry name" value="CinA-like_C"/>
</dbReference>
<dbReference type="FunCoup" id="A0A517SGW6">
    <property type="interactions" value="49"/>
</dbReference>
<dbReference type="Gene3D" id="3.90.950.20">
    <property type="entry name" value="CinA-like"/>
    <property type="match status" value="1"/>
</dbReference>